<reference evidence="2" key="1">
    <citation type="journal article" date="2022" name="bioRxiv">
        <title>Sequencing and chromosome-scale assembly of the giantPleurodeles waltlgenome.</title>
        <authorList>
            <person name="Brown T."/>
            <person name="Elewa A."/>
            <person name="Iarovenko S."/>
            <person name="Subramanian E."/>
            <person name="Araus A.J."/>
            <person name="Petzold A."/>
            <person name="Susuki M."/>
            <person name="Suzuki K.-i.T."/>
            <person name="Hayashi T."/>
            <person name="Toyoda A."/>
            <person name="Oliveira C."/>
            <person name="Osipova E."/>
            <person name="Leigh N.D."/>
            <person name="Simon A."/>
            <person name="Yun M.H."/>
        </authorList>
    </citation>
    <scope>NUCLEOTIDE SEQUENCE</scope>
    <source>
        <strain evidence="2">20211129_DDA</strain>
        <tissue evidence="2">Liver</tissue>
    </source>
</reference>
<dbReference type="Proteomes" id="UP001066276">
    <property type="component" value="Chromosome 2_1"/>
</dbReference>
<sequence>MLKSDLRGDLKEQRRDVSDLGSRVEEVEKGLYEQVDSCEKLLRILLLEQYHKQLQDKCEDLENRSYWNNVCIPVILLEVQPPDLSAYIQDLFRDILEQLT</sequence>
<feature type="region of interest" description="Disordered" evidence="1">
    <location>
        <begin position="1"/>
        <end position="21"/>
    </location>
</feature>
<comment type="caution">
    <text evidence="2">The sequence shown here is derived from an EMBL/GenBank/DDBJ whole genome shotgun (WGS) entry which is preliminary data.</text>
</comment>
<organism evidence="2 3">
    <name type="scientific">Pleurodeles waltl</name>
    <name type="common">Iberian ribbed newt</name>
    <dbReference type="NCBI Taxonomy" id="8319"/>
    <lineage>
        <taxon>Eukaryota</taxon>
        <taxon>Metazoa</taxon>
        <taxon>Chordata</taxon>
        <taxon>Craniata</taxon>
        <taxon>Vertebrata</taxon>
        <taxon>Euteleostomi</taxon>
        <taxon>Amphibia</taxon>
        <taxon>Batrachia</taxon>
        <taxon>Caudata</taxon>
        <taxon>Salamandroidea</taxon>
        <taxon>Salamandridae</taxon>
        <taxon>Pleurodelinae</taxon>
        <taxon>Pleurodeles</taxon>
    </lineage>
</organism>
<evidence type="ECO:0000313" key="2">
    <source>
        <dbReference type="EMBL" id="KAJ1202056.1"/>
    </source>
</evidence>
<dbReference type="AlphaFoldDB" id="A0AAV7VMG8"/>
<keyword evidence="3" id="KW-1185">Reference proteome</keyword>
<evidence type="ECO:0000313" key="3">
    <source>
        <dbReference type="Proteomes" id="UP001066276"/>
    </source>
</evidence>
<accession>A0AAV7VMG8</accession>
<name>A0AAV7VMG8_PLEWA</name>
<proteinExistence type="predicted"/>
<dbReference type="EMBL" id="JANPWB010000003">
    <property type="protein sequence ID" value="KAJ1202056.1"/>
    <property type="molecule type" value="Genomic_DNA"/>
</dbReference>
<gene>
    <name evidence="2" type="ORF">NDU88_005859</name>
</gene>
<protein>
    <submittedName>
        <fullName evidence="2">Uncharacterized protein</fullName>
    </submittedName>
</protein>
<evidence type="ECO:0000256" key="1">
    <source>
        <dbReference type="SAM" id="MobiDB-lite"/>
    </source>
</evidence>